<evidence type="ECO:0000256" key="2">
    <source>
        <dbReference type="PROSITE-ProRule" id="PRU00703"/>
    </source>
</evidence>
<dbReference type="Gene3D" id="3.30.1340.30">
    <property type="match status" value="1"/>
</dbReference>
<evidence type="ECO:0000313" key="5">
    <source>
        <dbReference type="EMBL" id="CAH2400770.1"/>
    </source>
</evidence>
<dbReference type="PANTHER" id="PTHR43080:SF26">
    <property type="entry name" value="REGULATORY PROTEIN"/>
    <property type="match status" value="1"/>
</dbReference>
<dbReference type="InterPro" id="IPR051257">
    <property type="entry name" value="Diverse_CBS-Domain"/>
</dbReference>
<organism evidence="5 6">
    <name type="scientific">Mesorhizobium ventifaucium</name>
    <dbReference type="NCBI Taxonomy" id="666020"/>
    <lineage>
        <taxon>Bacteria</taxon>
        <taxon>Pseudomonadati</taxon>
        <taxon>Pseudomonadota</taxon>
        <taxon>Alphaproteobacteria</taxon>
        <taxon>Hyphomicrobiales</taxon>
        <taxon>Phyllobacteriaceae</taxon>
        <taxon>Mesorhizobium</taxon>
    </lineage>
</organism>
<feature type="domain" description="CBS" evidence="4">
    <location>
        <begin position="175"/>
        <end position="233"/>
    </location>
</feature>
<evidence type="ECO:0000256" key="1">
    <source>
        <dbReference type="ARBA" id="ARBA00023122"/>
    </source>
</evidence>
<dbReference type="Proteomes" id="UP001152604">
    <property type="component" value="Unassembled WGS sequence"/>
</dbReference>
<evidence type="ECO:0000313" key="6">
    <source>
        <dbReference type="Proteomes" id="UP001152604"/>
    </source>
</evidence>
<dbReference type="PROSITE" id="PS50914">
    <property type="entry name" value="BON"/>
    <property type="match status" value="1"/>
</dbReference>
<comment type="caution">
    <text evidence="5">The sequence shown here is derived from an EMBL/GenBank/DDBJ whole genome shotgun (WGS) entry which is preliminary data.</text>
</comment>
<dbReference type="EMBL" id="CAKXZS010000019">
    <property type="protein sequence ID" value="CAH2400770.1"/>
    <property type="molecule type" value="Genomic_DNA"/>
</dbReference>
<protein>
    <recommendedName>
        <fullName evidence="7">CBS domain-containing protein</fullName>
    </recommendedName>
</protein>
<dbReference type="SMART" id="SM00116">
    <property type="entry name" value="CBS"/>
    <property type="match status" value="2"/>
</dbReference>
<dbReference type="PROSITE" id="PS51371">
    <property type="entry name" value="CBS"/>
    <property type="match status" value="2"/>
</dbReference>
<dbReference type="CDD" id="cd04586">
    <property type="entry name" value="CBS_pair_BON_assoc"/>
    <property type="match status" value="1"/>
</dbReference>
<feature type="domain" description="CBS" evidence="4">
    <location>
        <begin position="262"/>
        <end position="319"/>
    </location>
</feature>
<evidence type="ECO:0008006" key="7">
    <source>
        <dbReference type="Google" id="ProtNLM"/>
    </source>
</evidence>
<dbReference type="Gene3D" id="3.10.580.10">
    <property type="entry name" value="CBS-domain"/>
    <property type="match status" value="1"/>
</dbReference>
<dbReference type="PANTHER" id="PTHR43080">
    <property type="entry name" value="CBS DOMAIN-CONTAINING PROTEIN CBSX3, MITOCHONDRIAL"/>
    <property type="match status" value="1"/>
</dbReference>
<feature type="domain" description="BON" evidence="3">
    <location>
        <begin position="325"/>
        <end position="393"/>
    </location>
</feature>
<proteinExistence type="predicted"/>
<dbReference type="Pfam" id="PF04972">
    <property type="entry name" value="BON"/>
    <property type="match status" value="1"/>
</dbReference>
<dbReference type="SUPFAM" id="SSF54631">
    <property type="entry name" value="CBS-domain pair"/>
    <property type="match status" value="1"/>
</dbReference>
<dbReference type="InterPro" id="IPR000644">
    <property type="entry name" value="CBS_dom"/>
</dbReference>
<keyword evidence="6" id="KW-1185">Reference proteome</keyword>
<gene>
    <name evidence="5" type="ORF">MES4922_260078</name>
</gene>
<evidence type="ECO:0000259" key="3">
    <source>
        <dbReference type="PROSITE" id="PS50914"/>
    </source>
</evidence>
<dbReference type="InterPro" id="IPR046342">
    <property type="entry name" value="CBS_dom_sf"/>
</dbReference>
<dbReference type="InterPro" id="IPR007055">
    <property type="entry name" value="BON_dom"/>
</dbReference>
<accession>A0ABN8JST6</accession>
<evidence type="ECO:0000259" key="4">
    <source>
        <dbReference type="PROSITE" id="PS51371"/>
    </source>
</evidence>
<name>A0ABN8JST6_9HYPH</name>
<reference evidence="5" key="1">
    <citation type="submission" date="2022-03" db="EMBL/GenBank/DDBJ databases">
        <authorList>
            <person name="Brunel B."/>
        </authorList>
    </citation>
    <scope>NUCLEOTIDE SEQUENCE</scope>
    <source>
        <strain evidence="5">STM4922sample</strain>
    </source>
</reference>
<sequence>MPLHTSSRSELPISIAQSSMRFGRPMGQREERLMSIRLQQELIRHACQGIPTTYRQLLRSVGTVAGVDETLVRASLERLMDEDTIAARPFVTALVIGPQAGGLSEPWFFSKARKSGRLVPLSDELEAWAFHARELQRAVSYYRTLSSNAAAARWDRSPGVGIEGAVKMLMAKDVMTADVITVASDTTIRTVAELLVTQGISGVPVLDDDVLVGIVTEEDLLHRAEIGTAARPVSWWSRIFKNKAVLAAAYSREHSTRVVDVMTKNVVTVEESTPIADIADLLAQRKIRRVPVMRGGKVVGIVSRANIVRALAATANLPRSACRADDETIRQHIQLALRDEAWPSASTPNFTVKNGVVSFWGTVESDAERDALRVLCENIPGVQKVEDHRMILSFPTVAVCKTTSCVLLCYEQELWRIGSGPS</sequence>
<dbReference type="Pfam" id="PF00571">
    <property type="entry name" value="CBS"/>
    <property type="match status" value="2"/>
</dbReference>
<keyword evidence="1 2" id="KW-0129">CBS domain</keyword>